<dbReference type="InterPro" id="IPR012677">
    <property type="entry name" value="Nucleotide-bd_a/b_plait_sf"/>
</dbReference>
<gene>
    <name evidence="7" type="ORF">MNOR_LOCUS23148</name>
</gene>
<dbReference type="PANTHER" id="PTHR13798:SF11">
    <property type="entry name" value="RNA-BINDING PROTEIN 7-RELATED"/>
    <property type="match status" value="1"/>
</dbReference>
<reference evidence="7 8" key="1">
    <citation type="submission" date="2024-05" db="EMBL/GenBank/DDBJ databases">
        <authorList>
            <person name="Wallberg A."/>
        </authorList>
    </citation>
    <scope>NUCLEOTIDE SEQUENCE [LARGE SCALE GENOMIC DNA]</scope>
</reference>
<feature type="compositionally biased region" description="Basic and acidic residues" evidence="5">
    <location>
        <begin position="315"/>
        <end position="341"/>
    </location>
</feature>
<dbReference type="InterPro" id="IPR035979">
    <property type="entry name" value="RBD_domain_sf"/>
</dbReference>
<keyword evidence="2 4" id="KW-0694">RNA-binding</keyword>
<proteinExistence type="predicted"/>
<feature type="compositionally biased region" description="Polar residues" evidence="5">
    <location>
        <begin position="230"/>
        <end position="242"/>
    </location>
</feature>
<dbReference type="Gene3D" id="3.30.70.330">
    <property type="match status" value="1"/>
</dbReference>
<keyword evidence="3" id="KW-0539">Nucleus</keyword>
<keyword evidence="8" id="KW-1185">Reference proteome</keyword>
<comment type="caution">
    <text evidence="7">The sequence shown here is derived from an EMBL/GenBank/DDBJ whole genome shotgun (WGS) entry which is preliminary data.</text>
</comment>
<dbReference type="Proteomes" id="UP001497623">
    <property type="component" value="Unassembled WGS sequence"/>
</dbReference>
<accession>A0AAV2REN7</accession>
<dbReference type="Pfam" id="PF00076">
    <property type="entry name" value="RRM_1"/>
    <property type="match status" value="1"/>
</dbReference>
<evidence type="ECO:0000256" key="2">
    <source>
        <dbReference type="ARBA" id="ARBA00022884"/>
    </source>
</evidence>
<evidence type="ECO:0000259" key="6">
    <source>
        <dbReference type="PROSITE" id="PS50102"/>
    </source>
</evidence>
<sequence>MSDEDARTVWVGNLDPGSVSDEILYELFLQAGPLQFVRHAKDKASGEKKTFAFVCYRSESAVPYAIELFNGIKLFGRPMKVKNRDLEELQRKQGRGNRQLMGEGIHTLCPTEISNQQPYNNHGGSQSHRGNQALSQEMQQQMMLITAAGLMGNNPLLGGGMMLGNNQRMSGGGGMMPSRGYQPSHMSPSRNHNNRNDGRSYGGGSSRYLDNDSMKNIKKQFDRSDRSSHNVDNQQQARNFNYNRLGPRVEDALGGPVGRGNDYNRSRQNDFNQLDPHVENALGGPIGKGNDYNRSRQIDYYDRNLNDRNNGNSPDGRRDNRRDNYSRHDNRQDHNRGDHNRGHQHRNSPYDRHSRR</sequence>
<feature type="region of interest" description="Disordered" evidence="5">
    <location>
        <begin position="167"/>
        <end position="356"/>
    </location>
</feature>
<evidence type="ECO:0000256" key="1">
    <source>
        <dbReference type="ARBA" id="ARBA00004642"/>
    </source>
</evidence>
<dbReference type="GO" id="GO:0003727">
    <property type="term" value="F:single-stranded RNA binding"/>
    <property type="evidence" value="ECO:0007669"/>
    <property type="project" value="TreeGrafter"/>
</dbReference>
<evidence type="ECO:0000256" key="4">
    <source>
        <dbReference type="PROSITE-ProRule" id="PRU00176"/>
    </source>
</evidence>
<name>A0AAV2REN7_MEGNR</name>
<dbReference type="InterPro" id="IPR000504">
    <property type="entry name" value="RRM_dom"/>
</dbReference>
<dbReference type="PROSITE" id="PS50102">
    <property type="entry name" value="RRM"/>
    <property type="match status" value="1"/>
</dbReference>
<dbReference type="EMBL" id="CAXKWB010020138">
    <property type="protein sequence ID" value="CAL4122426.1"/>
    <property type="molecule type" value="Genomic_DNA"/>
</dbReference>
<evidence type="ECO:0000256" key="3">
    <source>
        <dbReference type="ARBA" id="ARBA00023242"/>
    </source>
</evidence>
<dbReference type="AlphaFoldDB" id="A0AAV2REN7"/>
<dbReference type="InterPro" id="IPR052285">
    <property type="entry name" value="NEXT_complex_subunit"/>
</dbReference>
<dbReference type="SMART" id="SM00360">
    <property type="entry name" value="RRM"/>
    <property type="match status" value="1"/>
</dbReference>
<organism evidence="7 8">
    <name type="scientific">Meganyctiphanes norvegica</name>
    <name type="common">Northern krill</name>
    <name type="synonym">Thysanopoda norvegica</name>
    <dbReference type="NCBI Taxonomy" id="48144"/>
    <lineage>
        <taxon>Eukaryota</taxon>
        <taxon>Metazoa</taxon>
        <taxon>Ecdysozoa</taxon>
        <taxon>Arthropoda</taxon>
        <taxon>Crustacea</taxon>
        <taxon>Multicrustacea</taxon>
        <taxon>Malacostraca</taxon>
        <taxon>Eumalacostraca</taxon>
        <taxon>Eucarida</taxon>
        <taxon>Euphausiacea</taxon>
        <taxon>Euphausiidae</taxon>
        <taxon>Meganyctiphanes</taxon>
    </lineage>
</organism>
<evidence type="ECO:0000256" key="5">
    <source>
        <dbReference type="SAM" id="MobiDB-lite"/>
    </source>
</evidence>
<comment type="subcellular location">
    <subcellularLocation>
        <location evidence="1">Nucleus</location>
        <location evidence="1">Nucleoplasm</location>
    </subcellularLocation>
</comment>
<protein>
    <recommendedName>
        <fullName evidence="6">RRM domain-containing protein</fullName>
    </recommendedName>
</protein>
<feature type="compositionally biased region" description="Basic and acidic residues" evidence="5">
    <location>
        <begin position="209"/>
        <end position="229"/>
    </location>
</feature>
<feature type="domain" description="RRM" evidence="6">
    <location>
        <begin position="7"/>
        <end position="86"/>
    </location>
</feature>
<dbReference type="SUPFAM" id="SSF54928">
    <property type="entry name" value="RNA-binding domain, RBD"/>
    <property type="match status" value="1"/>
</dbReference>
<dbReference type="GO" id="GO:0000381">
    <property type="term" value="P:regulation of alternative mRNA splicing, via spliceosome"/>
    <property type="evidence" value="ECO:0007669"/>
    <property type="project" value="TreeGrafter"/>
</dbReference>
<evidence type="ECO:0000313" key="7">
    <source>
        <dbReference type="EMBL" id="CAL4122426.1"/>
    </source>
</evidence>
<feature type="compositionally biased region" description="Basic and acidic residues" evidence="5">
    <location>
        <begin position="291"/>
        <end position="306"/>
    </location>
</feature>
<evidence type="ECO:0000313" key="8">
    <source>
        <dbReference type="Proteomes" id="UP001497623"/>
    </source>
</evidence>
<dbReference type="GO" id="GO:0005654">
    <property type="term" value="C:nucleoplasm"/>
    <property type="evidence" value="ECO:0007669"/>
    <property type="project" value="UniProtKB-SubCell"/>
</dbReference>
<dbReference type="PANTHER" id="PTHR13798">
    <property type="entry name" value="RNA BINDING MOTIF RBM PROTEIN -RELATED"/>
    <property type="match status" value="1"/>
</dbReference>